<keyword evidence="2" id="KW-1185">Reference proteome</keyword>
<sequence>MYDIVANFLCSKKRQQLGTPDTFLVPVCDRRGGRAPDSALICSGDLDGSRWARGSKWQPRCTECGAELVGFFGLFREDNLASGKEAFNSRAALVIFME</sequence>
<reference evidence="1 2" key="1">
    <citation type="journal article" date="2015" name="Genome Biol. Evol.">
        <title>Comparative Genomics of a Bacterivorous Green Alga Reveals Evolutionary Causalities and Consequences of Phago-Mixotrophic Mode of Nutrition.</title>
        <authorList>
            <person name="Burns J.A."/>
            <person name="Paasch A."/>
            <person name="Narechania A."/>
            <person name="Kim E."/>
        </authorList>
    </citation>
    <scope>NUCLEOTIDE SEQUENCE [LARGE SCALE GENOMIC DNA]</scope>
    <source>
        <strain evidence="1 2">PLY_AMNH</strain>
    </source>
</reference>
<organism evidence="1 2">
    <name type="scientific">Cymbomonas tetramitiformis</name>
    <dbReference type="NCBI Taxonomy" id="36881"/>
    <lineage>
        <taxon>Eukaryota</taxon>
        <taxon>Viridiplantae</taxon>
        <taxon>Chlorophyta</taxon>
        <taxon>Pyramimonadophyceae</taxon>
        <taxon>Pyramimonadales</taxon>
        <taxon>Pyramimonadaceae</taxon>
        <taxon>Cymbomonas</taxon>
    </lineage>
</organism>
<name>A0AAE0C6X1_9CHLO</name>
<proteinExistence type="predicted"/>
<protein>
    <submittedName>
        <fullName evidence="1">Uncharacterized protein</fullName>
    </submittedName>
</protein>
<dbReference type="Proteomes" id="UP001190700">
    <property type="component" value="Unassembled WGS sequence"/>
</dbReference>
<dbReference type="AlphaFoldDB" id="A0AAE0C6X1"/>
<evidence type="ECO:0000313" key="1">
    <source>
        <dbReference type="EMBL" id="KAK3248442.1"/>
    </source>
</evidence>
<accession>A0AAE0C6X1</accession>
<evidence type="ECO:0000313" key="2">
    <source>
        <dbReference type="Proteomes" id="UP001190700"/>
    </source>
</evidence>
<comment type="caution">
    <text evidence="1">The sequence shown here is derived from an EMBL/GenBank/DDBJ whole genome shotgun (WGS) entry which is preliminary data.</text>
</comment>
<dbReference type="EMBL" id="LGRX02028083">
    <property type="protein sequence ID" value="KAK3248442.1"/>
    <property type="molecule type" value="Genomic_DNA"/>
</dbReference>
<gene>
    <name evidence="1" type="ORF">CYMTET_42094</name>
</gene>